<protein>
    <submittedName>
        <fullName evidence="2">Cell envelope integrity protein CreD</fullName>
    </submittedName>
</protein>
<dbReference type="Proteomes" id="UP001500459">
    <property type="component" value="Unassembled WGS sequence"/>
</dbReference>
<dbReference type="PIRSF" id="PIRSF004548">
    <property type="entry name" value="CreD"/>
    <property type="match status" value="1"/>
</dbReference>
<reference evidence="3" key="1">
    <citation type="journal article" date="2019" name="Int. J. Syst. Evol. Microbiol.">
        <title>The Global Catalogue of Microorganisms (GCM) 10K type strain sequencing project: providing services to taxonomists for standard genome sequencing and annotation.</title>
        <authorList>
            <consortium name="The Broad Institute Genomics Platform"/>
            <consortium name="The Broad Institute Genome Sequencing Center for Infectious Disease"/>
            <person name="Wu L."/>
            <person name="Ma J."/>
        </authorList>
    </citation>
    <scope>NUCLEOTIDE SEQUENCE [LARGE SCALE GENOMIC DNA]</scope>
    <source>
        <strain evidence="3">JCM 17106</strain>
    </source>
</reference>
<feature type="transmembrane region" description="Helical" evidence="1">
    <location>
        <begin position="423"/>
        <end position="442"/>
    </location>
</feature>
<feature type="transmembrane region" description="Helical" evidence="1">
    <location>
        <begin position="346"/>
        <end position="365"/>
    </location>
</feature>
<dbReference type="InterPro" id="IPR010364">
    <property type="entry name" value="Uncharacterised_IM_CreD"/>
</dbReference>
<comment type="caution">
    <text evidence="2">The sequence shown here is derived from an EMBL/GenBank/DDBJ whole genome shotgun (WGS) entry which is preliminary data.</text>
</comment>
<keyword evidence="3" id="KW-1185">Reference proteome</keyword>
<dbReference type="PANTHER" id="PTHR30092">
    <property type="entry name" value="INNER MEMBRANE PROTEIN CRED"/>
    <property type="match status" value="1"/>
</dbReference>
<feature type="transmembrane region" description="Helical" evidence="1">
    <location>
        <begin position="371"/>
        <end position="390"/>
    </location>
</feature>
<dbReference type="EMBL" id="BAABCW010000001">
    <property type="protein sequence ID" value="GAA4108139.1"/>
    <property type="molecule type" value="Genomic_DNA"/>
</dbReference>
<name>A0ABP7X9M2_9FLAO</name>
<gene>
    <name evidence="2" type="primary">creD</name>
    <name evidence="2" type="ORF">GCM10022393_03940</name>
</gene>
<feature type="transmembrane region" description="Helical" evidence="1">
    <location>
        <begin position="397"/>
        <end position="417"/>
    </location>
</feature>
<proteinExistence type="predicted"/>
<evidence type="ECO:0000256" key="1">
    <source>
        <dbReference type="SAM" id="Phobius"/>
    </source>
</evidence>
<sequence>METQKQKKSFGQWIKTSITIRMLMVGILILVLLIPLSYIKSLIQERSFRQEEVVSDINQKWGNEVLLYGPILKVPYQTHKIHKTWDEKTKSYSEEDIITIHHAFIFPSTLEINGNIESEALKRGIYQSVVYTADMKITGSFTTPTFETKDIAKEDILWQKATVIINSTNLKGIKSNLQIQMGSDAYPLRSRYVENSYTNMLETKFLKENAVPTEHMINFNLDLMINGSEQLRFIPVGRETNVSMTSNWASPSFNGNFLPNSKTKEITENGFKANWKVLQINREFEQEFYGELPHINSSAFGVKLLIPVDEYQKSERATKYGYLVIALTFLVFFLIQTVSKIHIHPFQYLMIGLALTMFYTLLISISEHSSFLKAYGIAGIAVVLLISIYAKSILKNFKFMAMIGASLTALYSFIFVIIQLENYALIVGSIGLFLILGAIMMVSRKIDWGLD</sequence>
<keyword evidence="1" id="KW-0812">Transmembrane</keyword>
<dbReference type="RefSeq" id="WP_344924260.1">
    <property type="nucleotide sequence ID" value="NZ_BAABCW010000001.1"/>
</dbReference>
<dbReference type="NCBIfam" id="NF008712">
    <property type="entry name" value="PRK11715.1-1"/>
    <property type="match status" value="1"/>
</dbReference>
<evidence type="ECO:0000313" key="2">
    <source>
        <dbReference type="EMBL" id="GAA4108139.1"/>
    </source>
</evidence>
<feature type="transmembrane region" description="Helical" evidence="1">
    <location>
        <begin position="20"/>
        <end position="39"/>
    </location>
</feature>
<accession>A0ABP7X9M2</accession>
<feature type="transmembrane region" description="Helical" evidence="1">
    <location>
        <begin position="320"/>
        <end position="339"/>
    </location>
</feature>
<dbReference type="PANTHER" id="PTHR30092:SF0">
    <property type="entry name" value="INNER MEMBRANE PROTEIN CRED"/>
    <property type="match status" value="1"/>
</dbReference>
<dbReference type="Pfam" id="PF06123">
    <property type="entry name" value="CreD"/>
    <property type="match status" value="1"/>
</dbReference>
<keyword evidence="1" id="KW-0472">Membrane</keyword>
<evidence type="ECO:0000313" key="3">
    <source>
        <dbReference type="Proteomes" id="UP001500459"/>
    </source>
</evidence>
<keyword evidence="1" id="KW-1133">Transmembrane helix</keyword>
<organism evidence="2 3">
    <name type="scientific">Aquimarina addita</name>
    <dbReference type="NCBI Taxonomy" id="870485"/>
    <lineage>
        <taxon>Bacteria</taxon>
        <taxon>Pseudomonadati</taxon>
        <taxon>Bacteroidota</taxon>
        <taxon>Flavobacteriia</taxon>
        <taxon>Flavobacteriales</taxon>
        <taxon>Flavobacteriaceae</taxon>
        <taxon>Aquimarina</taxon>
    </lineage>
</organism>